<evidence type="ECO:0000256" key="1">
    <source>
        <dbReference type="ARBA" id="ARBA00004429"/>
    </source>
</evidence>
<keyword evidence="9 17" id="KW-1133">Transmembrane helix</keyword>
<evidence type="ECO:0000256" key="16">
    <source>
        <dbReference type="RuleBase" id="RU362091"/>
    </source>
</evidence>
<evidence type="ECO:0000313" key="19">
    <source>
        <dbReference type="EMBL" id="MDQ8936884.1"/>
    </source>
</evidence>
<feature type="chain" id="PRO_5043656280" description="Cation/acetate symporter ActP" evidence="18">
    <location>
        <begin position="25"/>
        <end position="571"/>
    </location>
</feature>
<keyword evidence="6" id="KW-0997">Cell inner membrane</keyword>
<dbReference type="Proteomes" id="UP001243844">
    <property type="component" value="Unassembled WGS sequence"/>
</dbReference>
<evidence type="ECO:0000256" key="5">
    <source>
        <dbReference type="ARBA" id="ARBA00022475"/>
    </source>
</evidence>
<dbReference type="GO" id="GO:0006814">
    <property type="term" value="P:sodium ion transport"/>
    <property type="evidence" value="ECO:0007669"/>
    <property type="project" value="UniProtKB-KW"/>
</dbReference>
<comment type="caution">
    <text evidence="19">The sequence shown here is derived from an EMBL/GenBank/DDBJ whole genome shotgun (WGS) entry which is preliminary data.</text>
</comment>
<dbReference type="PROSITE" id="PS50283">
    <property type="entry name" value="NA_SOLUT_SYMP_3"/>
    <property type="match status" value="1"/>
</dbReference>
<dbReference type="PROSITE" id="PS00456">
    <property type="entry name" value="NA_SOLUT_SYMP_1"/>
    <property type="match status" value="1"/>
</dbReference>
<reference evidence="19" key="1">
    <citation type="submission" date="2023-08" db="EMBL/GenBank/DDBJ databases">
        <title>Emergence of clinically-relevant ST2 carbapenem-resistant Acinetobacter baumannii strains in hospital sewages in Zhejiang, East of China.</title>
        <authorList>
            <person name="Kaichao C."/>
            <person name="Zhang R."/>
        </authorList>
    </citation>
    <scope>NUCLEOTIDE SEQUENCE</scope>
    <source>
        <strain evidence="19">M-RB-37</strain>
    </source>
</reference>
<evidence type="ECO:0000256" key="4">
    <source>
        <dbReference type="ARBA" id="ARBA00022448"/>
    </source>
</evidence>
<evidence type="ECO:0000256" key="11">
    <source>
        <dbReference type="ARBA" id="ARBA00023065"/>
    </source>
</evidence>
<dbReference type="Gene3D" id="1.20.1730.10">
    <property type="entry name" value="Sodium/glucose cotransporter"/>
    <property type="match status" value="1"/>
</dbReference>
<dbReference type="NCBIfam" id="NF006903">
    <property type="entry name" value="PRK09395.1"/>
    <property type="match status" value="1"/>
</dbReference>
<organism evidence="19 20">
    <name type="scientific">Acinetobacter rudis</name>
    <dbReference type="NCBI Taxonomy" id="632955"/>
    <lineage>
        <taxon>Bacteria</taxon>
        <taxon>Pseudomonadati</taxon>
        <taxon>Pseudomonadota</taxon>
        <taxon>Gammaproteobacteria</taxon>
        <taxon>Moraxellales</taxon>
        <taxon>Moraxellaceae</taxon>
        <taxon>Acinetobacter</taxon>
    </lineage>
</organism>
<feature type="transmembrane region" description="Helical" evidence="17">
    <location>
        <begin position="311"/>
        <end position="336"/>
    </location>
</feature>
<dbReference type="InterPro" id="IPR018212">
    <property type="entry name" value="Na/solute_symporter_CS"/>
</dbReference>
<feature type="transmembrane region" description="Helical" evidence="17">
    <location>
        <begin position="108"/>
        <end position="127"/>
    </location>
</feature>
<evidence type="ECO:0000256" key="8">
    <source>
        <dbReference type="ARBA" id="ARBA00022847"/>
    </source>
</evidence>
<feature type="transmembrane region" description="Helical" evidence="17">
    <location>
        <begin position="425"/>
        <end position="444"/>
    </location>
</feature>
<dbReference type="CDD" id="cd11480">
    <property type="entry name" value="SLC5sbd_u4"/>
    <property type="match status" value="1"/>
</dbReference>
<keyword evidence="4" id="KW-0813">Transport</keyword>
<dbReference type="InterPro" id="IPR038377">
    <property type="entry name" value="Na/Glc_symporter_sf"/>
</dbReference>
<dbReference type="GO" id="GO:0015123">
    <property type="term" value="F:acetate transmembrane transporter activity"/>
    <property type="evidence" value="ECO:0007669"/>
    <property type="project" value="TreeGrafter"/>
</dbReference>
<evidence type="ECO:0000256" key="9">
    <source>
        <dbReference type="ARBA" id="ARBA00022989"/>
    </source>
</evidence>
<feature type="transmembrane region" description="Helical" evidence="17">
    <location>
        <begin position="520"/>
        <end position="539"/>
    </location>
</feature>
<evidence type="ECO:0000256" key="7">
    <source>
        <dbReference type="ARBA" id="ARBA00022692"/>
    </source>
</evidence>
<feature type="transmembrane region" description="Helical" evidence="17">
    <location>
        <begin position="277"/>
        <end position="299"/>
    </location>
</feature>
<evidence type="ECO:0000256" key="10">
    <source>
        <dbReference type="ARBA" id="ARBA00023053"/>
    </source>
</evidence>
<evidence type="ECO:0000256" key="17">
    <source>
        <dbReference type="SAM" id="Phobius"/>
    </source>
</evidence>
<dbReference type="InterPro" id="IPR050277">
    <property type="entry name" value="Sodium:Solute_Symporter"/>
</dbReference>
<evidence type="ECO:0000256" key="18">
    <source>
        <dbReference type="SAM" id="SignalP"/>
    </source>
</evidence>
<feature type="transmembrane region" description="Helical" evidence="17">
    <location>
        <begin position="376"/>
        <end position="404"/>
    </location>
</feature>
<dbReference type="PANTHER" id="PTHR48086:SF6">
    <property type="entry name" value="CATION_ACETATE SYMPORTER ACTP"/>
    <property type="match status" value="1"/>
</dbReference>
<feature type="transmembrane region" description="Helical" evidence="17">
    <location>
        <begin position="214"/>
        <end position="232"/>
    </location>
</feature>
<keyword evidence="10" id="KW-0915">Sodium</keyword>
<keyword evidence="12 17" id="KW-0472">Membrane</keyword>
<comment type="subcellular location">
    <subcellularLocation>
        <location evidence="1">Cell inner membrane</location>
        <topology evidence="1">Multi-pass membrane protein</topology>
    </subcellularLocation>
</comment>
<keyword evidence="13" id="KW-0739">Sodium transport</keyword>
<evidence type="ECO:0000256" key="3">
    <source>
        <dbReference type="ARBA" id="ARBA00018047"/>
    </source>
</evidence>
<name>A0AAW8JCF3_9GAMM</name>
<evidence type="ECO:0000256" key="15">
    <source>
        <dbReference type="ARBA" id="ARBA00032392"/>
    </source>
</evidence>
<dbReference type="RefSeq" id="WP_308976914.1">
    <property type="nucleotide sequence ID" value="NZ_JAVIDL010000037.1"/>
</dbReference>
<evidence type="ECO:0000313" key="20">
    <source>
        <dbReference type="Proteomes" id="UP001243844"/>
    </source>
</evidence>
<dbReference type="PANTHER" id="PTHR48086">
    <property type="entry name" value="SODIUM/PROLINE SYMPORTER-RELATED"/>
    <property type="match status" value="1"/>
</dbReference>
<dbReference type="GO" id="GO:0005886">
    <property type="term" value="C:plasma membrane"/>
    <property type="evidence" value="ECO:0007669"/>
    <property type="project" value="UniProtKB-SubCell"/>
</dbReference>
<feature type="transmembrane region" description="Helical" evidence="17">
    <location>
        <begin position="154"/>
        <end position="178"/>
    </location>
</feature>
<sequence>MKWSSYKAKALLATSALMSSFAQAAPDLGVAEQQATNWPAIIMFVIFVGFTLFITKWAAKQTTNTSDFYTAGGGISGFQNGLAIAGDYMSAASFLGISAMVFSSGFDGLLYSLGFMVGWPIVLFLVAERLRNLGKFNLSDVVSFRLEEKPVRTLAAISSLVVVAFYLIAQMVGAGQLIKLLFGLNYNIAVVIVGLLMMAYVIFGGMLATTWVQIIKAVLLLSGATFMAYMVLNSVGFSFSNMFSKSIEVYGQVRSISFEEASKIMGPGSLAKNPIDALSLGLALMFGTAGLPHILMRFFTVKDAKEARKSVVYATGFIGYFYLLTFIIGFGAILFVSNNPQFLDLAKGALTGKLELIGGNNMAAIHLSEAVGGDLFMGFISAVAFATILAVVAGLTLSGASAISHDLYANVFKKGQTTPESELRMSKIATLVLAILAMILGILFEKQNVAFMVGLAFSVACCANFPVLVLSMFWRGLTTRGAVIGGIVGLVGAVTLIILSKAVWVDTLGISEVAPSSLNGPAIIAMPLAFFCCWFFSITDKSDRAQRERKAYDAQFVRSMTGIGASGASDH</sequence>
<accession>A0AAW8JCF3</accession>
<dbReference type="Pfam" id="PF00474">
    <property type="entry name" value="SSF"/>
    <property type="match status" value="1"/>
</dbReference>
<feature type="transmembrane region" description="Helical" evidence="17">
    <location>
        <begin position="40"/>
        <end position="59"/>
    </location>
</feature>
<dbReference type="GO" id="GO:0006847">
    <property type="term" value="P:plasma membrane acetate transport"/>
    <property type="evidence" value="ECO:0007669"/>
    <property type="project" value="TreeGrafter"/>
</dbReference>
<proteinExistence type="inferred from homology"/>
<evidence type="ECO:0000256" key="13">
    <source>
        <dbReference type="ARBA" id="ARBA00023201"/>
    </source>
</evidence>
<feature type="transmembrane region" description="Helical" evidence="17">
    <location>
        <begin position="450"/>
        <end position="474"/>
    </location>
</feature>
<keyword evidence="5" id="KW-1003">Cell membrane</keyword>
<dbReference type="EMBL" id="JAVIDL010000037">
    <property type="protein sequence ID" value="MDQ8936884.1"/>
    <property type="molecule type" value="Genomic_DNA"/>
</dbReference>
<evidence type="ECO:0000256" key="6">
    <source>
        <dbReference type="ARBA" id="ARBA00022519"/>
    </source>
</evidence>
<feature type="transmembrane region" description="Helical" evidence="17">
    <location>
        <begin position="481"/>
        <end position="500"/>
    </location>
</feature>
<keyword evidence="8" id="KW-0769">Symport</keyword>
<gene>
    <name evidence="19" type="ORF">RFH47_14260</name>
</gene>
<dbReference type="AlphaFoldDB" id="A0AAW8JCF3"/>
<dbReference type="InterPro" id="IPR001734">
    <property type="entry name" value="Na/solute_symporter"/>
</dbReference>
<dbReference type="FunFam" id="1.20.1730.10:FF:000001">
    <property type="entry name" value="Cation/acetate symporter ActP"/>
    <property type="match status" value="1"/>
</dbReference>
<dbReference type="GO" id="GO:0015293">
    <property type="term" value="F:symporter activity"/>
    <property type="evidence" value="ECO:0007669"/>
    <property type="project" value="UniProtKB-KW"/>
</dbReference>
<keyword evidence="11" id="KW-0406">Ion transport</keyword>
<comment type="similarity">
    <text evidence="2 16">Belongs to the sodium:solute symporter (SSF) (TC 2.A.21) family.</text>
</comment>
<dbReference type="NCBIfam" id="TIGR00813">
    <property type="entry name" value="sss"/>
    <property type="match status" value="1"/>
</dbReference>
<keyword evidence="7 17" id="KW-0812">Transmembrane</keyword>
<evidence type="ECO:0000256" key="2">
    <source>
        <dbReference type="ARBA" id="ARBA00006434"/>
    </source>
</evidence>
<protein>
    <recommendedName>
        <fullName evidence="3">Cation/acetate symporter ActP</fullName>
    </recommendedName>
    <alternativeName>
        <fullName evidence="15">Acetate permease</fullName>
    </alternativeName>
    <alternativeName>
        <fullName evidence="14">Acetate transporter ActP</fullName>
    </alternativeName>
</protein>
<feature type="transmembrane region" description="Helical" evidence="17">
    <location>
        <begin position="184"/>
        <end position="207"/>
    </location>
</feature>
<evidence type="ECO:0000256" key="12">
    <source>
        <dbReference type="ARBA" id="ARBA00023136"/>
    </source>
</evidence>
<evidence type="ECO:0000256" key="14">
    <source>
        <dbReference type="ARBA" id="ARBA00031561"/>
    </source>
</evidence>
<feature type="signal peptide" evidence="18">
    <location>
        <begin position="1"/>
        <end position="24"/>
    </location>
</feature>
<keyword evidence="18" id="KW-0732">Signal</keyword>